<accession>A0AAU7E036</accession>
<name>A0AAU7E036_9MICO</name>
<organism evidence="1">
    <name type="scientific">Jonesiaceae bacterium BS-20</name>
    <dbReference type="NCBI Taxonomy" id="3120821"/>
    <lineage>
        <taxon>Bacteria</taxon>
        <taxon>Bacillati</taxon>
        <taxon>Actinomycetota</taxon>
        <taxon>Actinomycetes</taxon>
        <taxon>Micrococcales</taxon>
        <taxon>Jonesiaceae</taxon>
    </lineage>
</organism>
<evidence type="ECO:0000313" key="1">
    <source>
        <dbReference type="EMBL" id="XBH22896.1"/>
    </source>
</evidence>
<protein>
    <submittedName>
        <fullName evidence="1">Uncharacterized protein</fullName>
    </submittedName>
</protein>
<gene>
    <name evidence="1" type="ORF">V5R04_06695</name>
</gene>
<dbReference type="EMBL" id="CP146203">
    <property type="protein sequence ID" value="XBH22896.1"/>
    <property type="molecule type" value="Genomic_DNA"/>
</dbReference>
<proteinExistence type="predicted"/>
<sequence>MNTVRTTNVAAKQTPPWMYSSAGSFTQWTWDGDHSAAAQEHFVASITRQGDLWEWDVVANGGGQTVRLRQGQGMDFDHCEQQVLETVGKSFATAAPHLGLGTRASHMYTLQNGTVLDLSEANGQNVRLRLTTGGSVEGTLATGGWGLTITMQDGRSVLVQPASVVRVEPL</sequence>
<reference evidence="1" key="1">
    <citation type="submission" date="2024-02" db="EMBL/GenBank/DDBJ databases">
        <title>Tomenella chthoni gen. nov. sp. nov., a member of the family Jonesiaceae isolated from bat guano.</title>
        <authorList>
            <person name="Miller S.L."/>
            <person name="King J."/>
            <person name="Sankaranarayanan K."/>
            <person name="Lawson P.A."/>
        </authorList>
    </citation>
    <scope>NUCLEOTIDE SEQUENCE</scope>
    <source>
        <strain evidence="1">BS-20</strain>
    </source>
</reference>
<dbReference type="AlphaFoldDB" id="A0AAU7E036"/>